<dbReference type="EMBL" id="CAADFF010000064">
    <property type="protein sequence ID" value="VFJ94932.1"/>
    <property type="molecule type" value="Genomic_DNA"/>
</dbReference>
<organism evidence="1">
    <name type="scientific">Candidatus Kentrum sp. LFY</name>
    <dbReference type="NCBI Taxonomy" id="2126342"/>
    <lineage>
        <taxon>Bacteria</taxon>
        <taxon>Pseudomonadati</taxon>
        <taxon>Pseudomonadota</taxon>
        <taxon>Gammaproteobacteria</taxon>
        <taxon>Candidatus Kentrum</taxon>
    </lineage>
</organism>
<evidence type="ECO:0000313" key="1">
    <source>
        <dbReference type="EMBL" id="VFJ94932.1"/>
    </source>
</evidence>
<gene>
    <name evidence="1" type="ORF">BECKLFY1418B_GA0070995_10645</name>
</gene>
<proteinExistence type="predicted"/>
<reference evidence="1" key="1">
    <citation type="submission" date="2019-02" db="EMBL/GenBank/DDBJ databases">
        <authorList>
            <person name="Gruber-Vodicka R. H."/>
            <person name="Seah K. B. B."/>
        </authorList>
    </citation>
    <scope>NUCLEOTIDE SEQUENCE</scope>
    <source>
        <strain evidence="1">BECK_M7</strain>
    </source>
</reference>
<dbReference type="AlphaFoldDB" id="A0A450UQV6"/>
<sequence length="250" mass="27941">MRWKRPLPLSGFPDRFDWRASKPTSAKRATVSKTRYRSVCGGISNLRGKRHKGKATEICHLPHVPTLLCYTFGDCLSASFRLRRLLLVTVPGPARLPCRNDGESSFRALPGHKSERCAFGYVFYLLALRARTETGWALIQAPVPRSFCFSDTLKICHARRPVGEWWNFHSRGDGSSPNDGRIASRRFSASPDQFLAGAGCMNENAPRISPTSKPRAWSSGYNSSSFATTSGMSCLPWHRMHTSWVGIAFM</sequence>
<name>A0A450UQV6_9GAMM</name>
<accession>A0A450UQV6</accession>
<protein>
    <submittedName>
        <fullName evidence="1">Uncharacterized protein</fullName>
    </submittedName>
</protein>